<evidence type="ECO:0000313" key="2">
    <source>
        <dbReference type="Proteomes" id="UP001335100"/>
    </source>
</evidence>
<dbReference type="InterPro" id="IPR010495">
    <property type="entry name" value="HasA_haem-bd"/>
</dbReference>
<gene>
    <name evidence="1" type="ORF">V0R50_07430</name>
</gene>
<dbReference type="RefSeq" id="WP_330073933.1">
    <property type="nucleotide sequence ID" value="NZ_JAZDQJ010000005.1"/>
</dbReference>
<accession>A0ABU7HNE3</accession>
<comment type="caution">
    <text evidence="1">The sequence shown here is derived from an EMBL/GenBank/DDBJ whole genome shotgun (WGS) entry which is preliminary data.</text>
</comment>
<dbReference type="Pfam" id="PF06438">
    <property type="entry name" value="HasA"/>
    <property type="match status" value="1"/>
</dbReference>
<dbReference type="Proteomes" id="UP001335100">
    <property type="component" value="Unassembled WGS sequence"/>
</dbReference>
<dbReference type="SUPFAM" id="SSF54621">
    <property type="entry name" value="Heme-binding protein A (HasA)"/>
    <property type="match status" value="1"/>
</dbReference>
<dbReference type="InterPro" id="IPR036912">
    <property type="entry name" value="HasA_haem-bd_sf"/>
</dbReference>
<protein>
    <submittedName>
        <fullName evidence="1">Heme acquisition protein HasA</fullName>
    </submittedName>
</protein>
<evidence type="ECO:0000313" key="1">
    <source>
        <dbReference type="EMBL" id="MEE1933047.1"/>
    </source>
</evidence>
<name>A0ABU7HNE3_9PSED</name>
<proteinExistence type="predicted"/>
<dbReference type="Gene3D" id="3.30.1500.10">
    <property type="entry name" value="Haem-binding HasA"/>
    <property type="match status" value="1"/>
</dbReference>
<sequence length="205" mass="20953">MSLTVTYDLSLASTSIDTYLSDWATGFFTAGHGYSNTGGFNTGTFSGSQYATHGANGSDYAFIAGSDTANGLNYVFNPALPASSNLNHYLWGSLDEVSLGYQLDGGSGSNYTLDSEVVTFSGLDLEAALGAGRTGNEVHQVIYGLMQGDTSALAAVINQLLEGYEVTTADSFAAVAAALANGPVNAVSAEAVGVQSQVDDLALAA</sequence>
<keyword evidence="2" id="KW-1185">Reference proteome</keyword>
<dbReference type="EMBL" id="JAZDQJ010000005">
    <property type="protein sequence ID" value="MEE1933047.1"/>
    <property type="molecule type" value="Genomic_DNA"/>
</dbReference>
<reference evidence="1 2" key="1">
    <citation type="submission" date="2024-01" db="EMBL/GenBank/DDBJ databases">
        <title>Unpublished Manusciprt.</title>
        <authorList>
            <person name="Duman M."/>
            <person name="Valdes E.G."/>
            <person name="Ajmi N."/>
            <person name="Altun S."/>
            <person name="Saticioglu I.B."/>
        </authorList>
    </citation>
    <scope>NUCLEOTIDE SEQUENCE [LARGE SCALE GENOMIC DNA]</scope>
    <source>
        <strain evidence="1 2">148P</strain>
    </source>
</reference>
<organism evidence="1 2">
    <name type="scientific">Pseudomonas ulcerans</name>
    <dbReference type="NCBI Taxonomy" id="3115852"/>
    <lineage>
        <taxon>Bacteria</taxon>
        <taxon>Pseudomonadati</taxon>
        <taxon>Pseudomonadota</taxon>
        <taxon>Gammaproteobacteria</taxon>
        <taxon>Pseudomonadales</taxon>
        <taxon>Pseudomonadaceae</taxon>
        <taxon>Pseudomonas</taxon>
    </lineage>
</organism>